<dbReference type="PANTHER" id="PTHR38699:SF1">
    <property type="entry name" value="MITOPHAGY RECEPTOR ATG43"/>
    <property type="match status" value="1"/>
</dbReference>
<keyword evidence="4" id="KW-1185">Reference proteome</keyword>
<dbReference type="OrthoDB" id="2430343at2759"/>
<comment type="similarity">
    <text evidence="1">Belongs to the terpene synthase family.</text>
</comment>
<comment type="caution">
    <text evidence="3">The sequence shown here is derived from an EMBL/GenBank/DDBJ whole genome shotgun (WGS) entry which is preliminary data.</text>
</comment>
<dbReference type="InterPro" id="IPR013898">
    <property type="entry name" value="Atg43"/>
</dbReference>
<dbReference type="GO" id="GO:0010333">
    <property type="term" value="F:terpene synthase activity"/>
    <property type="evidence" value="ECO:0007669"/>
    <property type="project" value="InterPro"/>
</dbReference>
<dbReference type="SUPFAM" id="SSF48576">
    <property type="entry name" value="Terpenoid synthases"/>
    <property type="match status" value="1"/>
</dbReference>
<evidence type="ECO:0000313" key="3">
    <source>
        <dbReference type="EMBL" id="TCD70718.1"/>
    </source>
</evidence>
<dbReference type="SFLD" id="SFLDS00005">
    <property type="entry name" value="Isoprenoid_Synthase_Type_I"/>
    <property type="match status" value="1"/>
</dbReference>
<accession>A0A4R0S0V8</accession>
<reference evidence="3 4" key="1">
    <citation type="submission" date="2018-11" db="EMBL/GenBank/DDBJ databases">
        <title>Genome assembly of Steccherinum ochraceum LE-BIN_3174, the white-rot fungus of the Steccherinaceae family (The Residual Polyporoid clade, Polyporales, Basidiomycota).</title>
        <authorList>
            <person name="Fedorova T.V."/>
            <person name="Glazunova O.A."/>
            <person name="Landesman E.O."/>
            <person name="Moiseenko K.V."/>
            <person name="Psurtseva N.V."/>
            <person name="Savinova O.S."/>
            <person name="Shakhova N.V."/>
            <person name="Tyazhelova T.V."/>
            <person name="Vasina D.V."/>
        </authorList>
    </citation>
    <scope>NUCLEOTIDE SEQUENCE [LARGE SCALE GENOMIC DNA]</scope>
    <source>
        <strain evidence="3 4">LE-BIN_3174</strain>
    </source>
</reference>
<dbReference type="InterPro" id="IPR008949">
    <property type="entry name" value="Isoprenoid_synthase_dom_sf"/>
</dbReference>
<evidence type="ECO:0000256" key="1">
    <source>
        <dbReference type="ARBA" id="ARBA00006333"/>
    </source>
</evidence>
<dbReference type="GO" id="GO:0008299">
    <property type="term" value="P:isoprenoid biosynthetic process"/>
    <property type="evidence" value="ECO:0007669"/>
    <property type="project" value="UniProtKB-ARBA"/>
</dbReference>
<dbReference type="Pfam" id="PF19086">
    <property type="entry name" value="Terpene_syn_C_2"/>
    <property type="match status" value="1"/>
</dbReference>
<dbReference type="InterPro" id="IPR034686">
    <property type="entry name" value="Terpene_cyclase-like_2"/>
</dbReference>
<protein>
    <submittedName>
        <fullName evidence="3">Terpene cyclase</fullName>
    </submittedName>
</protein>
<feature type="region of interest" description="Disordered" evidence="2">
    <location>
        <begin position="1"/>
        <end position="32"/>
    </location>
</feature>
<dbReference type="Proteomes" id="UP000292702">
    <property type="component" value="Unassembled WGS sequence"/>
</dbReference>
<dbReference type="GO" id="GO:0000423">
    <property type="term" value="P:mitophagy"/>
    <property type="evidence" value="ECO:0007669"/>
    <property type="project" value="InterPro"/>
</dbReference>
<dbReference type="EMBL" id="RWJN01000016">
    <property type="protein sequence ID" value="TCD70718.1"/>
    <property type="molecule type" value="Genomic_DNA"/>
</dbReference>
<dbReference type="SFLD" id="SFLDG01020">
    <property type="entry name" value="Terpene_Cyclase_Like_2"/>
    <property type="match status" value="1"/>
</dbReference>
<dbReference type="Pfam" id="PF08589">
    <property type="entry name" value="ATG43"/>
    <property type="match status" value="1"/>
</dbReference>
<evidence type="ECO:0000256" key="2">
    <source>
        <dbReference type="SAM" id="MobiDB-lite"/>
    </source>
</evidence>
<dbReference type="Gene3D" id="1.10.600.10">
    <property type="entry name" value="Farnesyl Diphosphate Synthase"/>
    <property type="match status" value="1"/>
</dbReference>
<dbReference type="PANTHER" id="PTHR38699">
    <property type="entry name" value="CHROMOSOME 1, WHOLE GENOME SHOTGUN SEQUENCE"/>
    <property type="match status" value="1"/>
</dbReference>
<name>A0A4R0S0V8_9APHY</name>
<organism evidence="3 4">
    <name type="scientific">Steccherinum ochraceum</name>
    <dbReference type="NCBI Taxonomy" id="92696"/>
    <lineage>
        <taxon>Eukaryota</taxon>
        <taxon>Fungi</taxon>
        <taxon>Dikarya</taxon>
        <taxon>Basidiomycota</taxon>
        <taxon>Agaricomycotina</taxon>
        <taxon>Agaricomycetes</taxon>
        <taxon>Polyporales</taxon>
        <taxon>Steccherinaceae</taxon>
        <taxon>Steccherinum</taxon>
    </lineage>
</organism>
<dbReference type="AlphaFoldDB" id="A0A4R0S0V8"/>
<dbReference type="GO" id="GO:0140580">
    <property type="term" value="F:mitochondrion autophagosome adaptor activity"/>
    <property type="evidence" value="ECO:0007669"/>
    <property type="project" value="InterPro"/>
</dbReference>
<gene>
    <name evidence="3" type="ORF">EIP91_002094</name>
</gene>
<sequence length="517" mass="58009">MASSSILTHAVPSSDRPAGSAPHSAHPRRTGIPPLPDLRFEYSYLRSVRSLVSLSAHPRGSGSVDEKGKGKTVALSLPEESERALAQVVHVQWGMLVWVTVRDQVISPLLQGALWGVASHFLVPARSVLASGVKSWWGSTSLHPNHEGGGVAHLRSWVGGIWIDFLQLGSSEHRSRANPYPTYVAFLQTREDSDAPSEWVLSFNCLDRQAQQAFDACDFSLLASLSYSAADQDVLRFGCDLMNIFFLFDEFSDCGQEADVRELYEITMDAFRHSDKPRPEGEHIVGEVVRQFWQRATACIGVDTQQRFIDAFDRYTASVVTEARDRNNARIRSIHDYLELRRGTVGAEPSFSVIEFGLDLPPCVFEHPVMKNLLAWAVDMLIVTNDMYSFNVEQARGDPHNLLISIMYELNVNIDGAFEWVSAYYRRLSTNFLEVYRSGLPTFGPGIDAQVVKYVDGLARWIRGIDAWSFETQRYFGTEGEEVKRTRTVALLLRHERVHTEGVVSGLDVMEKHSVEV</sequence>
<proteinExistence type="inferred from homology"/>
<evidence type="ECO:0000313" key="4">
    <source>
        <dbReference type="Proteomes" id="UP000292702"/>
    </source>
</evidence>